<evidence type="ECO:0000256" key="16">
    <source>
        <dbReference type="PIRSR" id="PIRSR600823-3"/>
    </source>
</evidence>
<dbReference type="PROSITE" id="PS00436">
    <property type="entry name" value="PEROXIDASE_2"/>
    <property type="match status" value="1"/>
</dbReference>
<keyword evidence="6 19" id="KW-0349">Heme</keyword>
<evidence type="ECO:0000256" key="19">
    <source>
        <dbReference type="RuleBase" id="RU362060"/>
    </source>
</evidence>
<evidence type="ECO:0000256" key="17">
    <source>
        <dbReference type="PIRSR" id="PIRSR600823-4"/>
    </source>
</evidence>
<dbReference type="Gene3D" id="1.10.420.10">
    <property type="entry name" value="Peroxidase, domain 2"/>
    <property type="match status" value="1"/>
</dbReference>
<proteinExistence type="inferred from homology"/>
<keyword evidence="22" id="KW-1185">Reference proteome</keyword>
<feature type="binding site" evidence="16">
    <location>
        <position position="78"/>
    </location>
    <ligand>
        <name>Ca(2+)</name>
        <dbReference type="ChEBI" id="CHEBI:29108"/>
        <label>1</label>
    </ligand>
</feature>
<comment type="function">
    <text evidence="2">Removal of H(2)O(2), oxidation of toxic reductants, biosynthesis and degradation of lignin, suberization, auxin catabolism, response to environmental stresses such as wounding, pathogen attack and oxidative stress. These functions might be dependent on each isozyme/isoform in each plant tissue.</text>
</comment>
<comment type="cofactor">
    <cofactor evidence="16 19">
        <name>Ca(2+)</name>
        <dbReference type="ChEBI" id="CHEBI:29108"/>
    </cofactor>
    <text evidence="16 19">Binds 2 calcium ions per subunit.</text>
</comment>
<keyword evidence="5 19" id="KW-0575">Peroxidase</keyword>
<dbReference type="EMBL" id="RDQH01000329">
    <property type="protein sequence ID" value="RXI03814.1"/>
    <property type="molecule type" value="Genomic_DNA"/>
</dbReference>
<evidence type="ECO:0000313" key="21">
    <source>
        <dbReference type="EMBL" id="RXI03814.1"/>
    </source>
</evidence>
<dbReference type="GO" id="GO:0140825">
    <property type="term" value="F:lactoperoxidase activity"/>
    <property type="evidence" value="ECO:0007669"/>
    <property type="project" value="UniProtKB-EC"/>
</dbReference>
<feature type="signal peptide" evidence="19">
    <location>
        <begin position="1"/>
        <end position="30"/>
    </location>
</feature>
<dbReference type="InterPro" id="IPR033905">
    <property type="entry name" value="Secretory_peroxidase"/>
</dbReference>
<feature type="disulfide bond" evidence="18">
    <location>
        <begin position="74"/>
        <end position="79"/>
    </location>
</feature>
<dbReference type="GO" id="GO:0042744">
    <property type="term" value="P:hydrogen peroxide catabolic process"/>
    <property type="evidence" value="ECO:0007669"/>
    <property type="project" value="UniProtKB-KW"/>
</dbReference>
<dbReference type="PRINTS" id="PR00461">
    <property type="entry name" value="PLPEROXIDASE"/>
</dbReference>
<keyword evidence="9 19" id="KW-0560">Oxidoreductase</keyword>
<dbReference type="SUPFAM" id="SSF48113">
    <property type="entry name" value="Heme-dependent peroxidases"/>
    <property type="match status" value="1"/>
</dbReference>
<feature type="binding site" description="axial binding residue" evidence="16">
    <location>
        <position position="203"/>
    </location>
    <ligand>
        <name>heme b</name>
        <dbReference type="ChEBI" id="CHEBI:60344"/>
    </ligand>
    <ligandPart>
        <name>Fe</name>
        <dbReference type="ChEBI" id="CHEBI:18248"/>
    </ligandPart>
</feature>
<keyword evidence="11 18" id="KW-1015">Disulfide bond</keyword>
<dbReference type="CDD" id="cd00693">
    <property type="entry name" value="secretory_peroxidase"/>
    <property type="match status" value="1"/>
</dbReference>
<comment type="subcellular location">
    <subcellularLocation>
        <location evidence="19">Secreted</location>
    </subcellularLocation>
</comment>
<dbReference type="InterPro" id="IPR010255">
    <property type="entry name" value="Haem_peroxidase_sf"/>
</dbReference>
<feature type="binding site" evidence="16">
    <location>
        <position position="80"/>
    </location>
    <ligand>
        <name>Ca(2+)</name>
        <dbReference type="ChEBI" id="CHEBI:29108"/>
        <label>1</label>
    </ligand>
</feature>
<name>A0A498KBR4_MALDO</name>
<feature type="disulfide bond" evidence="18">
    <location>
        <begin position="131"/>
        <end position="333"/>
    </location>
</feature>
<keyword evidence="19" id="KW-0964">Secreted</keyword>
<dbReference type="PANTHER" id="PTHR31388">
    <property type="entry name" value="PEROXIDASE 72-RELATED"/>
    <property type="match status" value="1"/>
</dbReference>
<dbReference type="InterPro" id="IPR019793">
    <property type="entry name" value="Peroxidases_heam-ligand_BS"/>
</dbReference>
<dbReference type="GO" id="GO:0005576">
    <property type="term" value="C:extracellular region"/>
    <property type="evidence" value="ECO:0007669"/>
    <property type="project" value="UniProtKB-SubCell"/>
</dbReference>
<gene>
    <name evidence="21" type="ORF">DVH24_038088</name>
</gene>
<feature type="disulfide bond" evidence="18">
    <location>
        <begin position="41"/>
        <end position="125"/>
    </location>
</feature>
<feature type="binding site" evidence="16">
    <location>
        <position position="204"/>
    </location>
    <ligand>
        <name>Ca(2+)</name>
        <dbReference type="ChEBI" id="CHEBI:29108"/>
        <label>2</label>
    </ligand>
</feature>
<feature type="binding site" evidence="16">
    <location>
        <position position="258"/>
    </location>
    <ligand>
        <name>Ca(2+)</name>
        <dbReference type="ChEBI" id="CHEBI:29108"/>
        <label>2</label>
    </ligand>
</feature>
<comment type="cofactor">
    <cofactor evidence="16 19">
        <name>heme b</name>
        <dbReference type="ChEBI" id="CHEBI:60344"/>
    </cofactor>
    <text evidence="16 19">Binds 1 heme b (iron(II)-protoporphyrin IX) group per subunit.</text>
</comment>
<evidence type="ECO:0000256" key="9">
    <source>
        <dbReference type="ARBA" id="ARBA00023002"/>
    </source>
</evidence>
<keyword evidence="8 16" id="KW-0106">Calcium</keyword>
<keyword evidence="10 16" id="KW-0408">Iron</keyword>
<dbReference type="InterPro" id="IPR002016">
    <property type="entry name" value="Haem_peroxidase"/>
</dbReference>
<evidence type="ECO:0000259" key="20">
    <source>
        <dbReference type="PROSITE" id="PS50873"/>
    </source>
</evidence>
<dbReference type="GO" id="GO:0046872">
    <property type="term" value="F:metal ion binding"/>
    <property type="evidence" value="ECO:0007669"/>
    <property type="project" value="UniProtKB-UniRule"/>
</dbReference>
<comment type="caution">
    <text evidence="21">The sequence shown here is derived from an EMBL/GenBank/DDBJ whole genome shotgun (WGS) entry which is preliminary data.</text>
</comment>
<dbReference type="Pfam" id="PF00141">
    <property type="entry name" value="peroxidase"/>
    <property type="match status" value="1"/>
</dbReference>
<reference evidence="21 22" key="1">
    <citation type="submission" date="2018-10" db="EMBL/GenBank/DDBJ databases">
        <title>A high-quality apple genome assembly.</title>
        <authorList>
            <person name="Hu J."/>
        </authorList>
    </citation>
    <scope>NUCLEOTIDE SEQUENCE [LARGE SCALE GENOMIC DNA]</scope>
    <source>
        <strain evidence="22">cv. HFTH1</strain>
        <tissue evidence="21">Young leaf</tissue>
    </source>
</reference>
<protein>
    <recommendedName>
        <fullName evidence="4 19">Peroxidase</fullName>
        <ecNumber evidence="4 19">1.11.1.7</ecNumber>
    </recommendedName>
</protein>
<evidence type="ECO:0000256" key="10">
    <source>
        <dbReference type="ARBA" id="ARBA00023004"/>
    </source>
</evidence>
<feature type="domain" description="Plant heme peroxidase family profile" evidence="20">
    <location>
        <begin position="31"/>
        <end position="337"/>
    </location>
</feature>
<keyword evidence="13 19" id="KW-0376">Hydrogen peroxide</keyword>
<feature type="binding site" evidence="16">
    <location>
        <position position="255"/>
    </location>
    <ligand>
        <name>Ca(2+)</name>
        <dbReference type="ChEBI" id="CHEBI:29108"/>
        <label>2</label>
    </ligand>
</feature>
<dbReference type="FunFam" id="1.10.520.10:FF:000001">
    <property type="entry name" value="Peroxidase"/>
    <property type="match status" value="1"/>
</dbReference>
<dbReference type="Proteomes" id="UP000290289">
    <property type="component" value="Chromosome 3"/>
</dbReference>
<feature type="binding site" evidence="16">
    <location>
        <position position="76"/>
    </location>
    <ligand>
        <name>Ca(2+)</name>
        <dbReference type="ChEBI" id="CHEBI:29108"/>
        <label>1</label>
    </ligand>
</feature>
<keyword evidence="19" id="KW-0732">Signal</keyword>
<evidence type="ECO:0000256" key="15">
    <source>
        <dbReference type="PIRSR" id="PIRSR600823-2"/>
    </source>
</evidence>
<evidence type="ECO:0000256" key="8">
    <source>
        <dbReference type="ARBA" id="ARBA00022837"/>
    </source>
</evidence>
<dbReference type="EC" id="1.11.1.7" evidence="4 19"/>
<dbReference type="FunFam" id="1.10.420.10:FF:000001">
    <property type="entry name" value="Peroxidase"/>
    <property type="match status" value="1"/>
</dbReference>
<dbReference type="Gene3D" id="1.10.520.10">
    <property type="match status" value="1"/>
</dbReference>
<evidence type="ECO:0000256" key="1">
    <source>
        <dbReference type="ARBA" id="ARBA00000189"/>
    </source>
</evidence>
<feature type="binding site" evidence="16">
    <location>
        <position position="263"/>
    </location>
    <ligand>
        <name>Ca(2+)</name>
        <dbReference type="ChEBI" id="CHEBI:29108"/>
        <label>2</label>
    </ligand>
</feature>
<feature type="binding site" evidence="16">
    <location>
        <position position="98"/>
    </location>
    <ligand>
        <name>Ca(2+)</name>
        <dbReference type="ChEBI" id="CHEBI:29108"/>
        <label>1</label>
    </ligand>
</feature>
<evidence type="ECO:0000256" key="2">
    <source>
        <dbReference type="ARBA" id="ARBA00002322"/>
    </source>
</evidence>
<dbReference type="PROSITE" id="PS50873">
    <property type="entry name" value="PEROXIDASE_4"/>
    <property type="match status" value="1"/>
</dbReference>
<evidence type="ECO:0000313" key="22">
    <source>
        <dbReference type="Proteomes" id="UP000290289"/>
    </source>
</evidence>
<dbReference type="GO" id="GO:0020037">
    <property type="term" value="F:heme binding"/>
    <property type="evidence" value="ECO:0007669"/>
    <property type="project" value="UniProtKB-UniRule"/>
</dbReference>
<dbReference type="GO" id="GO:0006979">
    <property type="term" value="P:response to oxidative stress"/>
    <property type="evidence" value="ECO:0007669"/>
    <property type="project" value="UniProtKB-UniRule"/>
</dbReference>
<feature type="binding site" evidence="15">
    <location>
        <position position="173"/>
    </location>
    <ligand>
        <name>substrate</name>
    </ligand>
</feature>
<dbReference type="InterPro" id="IPR000823">
    <property type="entry name" value="Peroxidase_pln"/>
</dbReference>
<dbReference type="InterPro" id="IPR019794">
    <property type="entry name" value="Peroxidases_AS"/>
</dbReference>
<feature type="active site" description="Proton acceptor" evidence="14">
    <location>
        <position position="72"/>
    </location>
</feature>
<feature type="binding site" evidence="16">
    <location>
        <position position="73"/>
    </location>
    <ligand>
        <name>Ca(2+)</name>
        <dbReference type="ChEBI" id="CHEBI:29108"/>
        <label>1</label>
    </ligand>
</feature>
<evidence type="ECO:0000256" key="18">
    <source>
        <dbReference type="PIRSR" id="PIRSR600823-5"/>
    </source>
</evidence>
<dbReference type="STRING" id="3750.A0A498KBR4"/>
<evidence type="ECO:0000256" key="11">
    <source>
        <dbReference type="ARBA" id="ARBA00023157"/>
    </source>
</evidence>
<comment type="similarity">
    <text evidence="19">Belongs to the peroxidase family. Classical plant (class III) peroxidase subfamily.</text>
</comment>
<evidence type="ECO:0000256" key="6">
    <source>
        <dbReference type="ARBA" id="ARBA00022617"/>
    </source>
</evidence>
<feature type="disulfide bond" evidence="18">
    <location>
        <begin position="210"/>
        <end position="242"/>
    </location>
</feature>
<evidence type="ECO:0000256" key="12">
    <source>
        <dbReference type="ARBA" id="ARBA00023180"/>
    </source>
</evidence>
<evidence type="ECO:0000256" key="4">
    <source>
        <dbReference type="ARBA" id="ARBA00012313"/>
    </source>
</evidence>
<dbReference type="AlphaFoldDB" id="A0A498KBR4"/>
<feature type="site" description="Transition state stabilizer" evidence="17">
    <location>
        <position position="68"/>
    </location>
</feature>
<organism evidence="21 22">
    <name type="scientific">Malus domestica</name>
    <name type="common">Apple</name>
    <name type="synonym">Pyrus malus</name>
    <dbReference type="NCBI Taxonomy" id="3750"/>
    <lineage>
        <taxon>Eukaryota</taxon>
        <taxon>Viridiplantae</taxon>
        <taxon>Streptophyta</taxon>
        <taxon>Embryophyta</taxon>
        <taxon>Tracheophyta</taxon>
        <taxon>Spermatophyta</taxon>
        <taxon>Magnoliopsida</taxon>
        <taxon>eudicotyledons</taxon>
        <taxon>Gunneridae</taxon>
        <taxon>Pentapetalae</taxon>
        <taxon>rosids</taxon>
        <taxon>fabids</taxon>
        <taxon>Rosales</taxon>
        <taxon>Rosaceae</taxon>
        <taxon>Amygdaloideae</taxon>
        <taxon>Maleae</taxon>
        <taxon>Malus</taxon>
    </lineage>
</organism>
<evidence type="ECO:0000256" key="7">
    <source>
        <dbReference type="ARBA" id="ARBA00022723"/>
    </source>
</evidence>
<evidence type="ECO:0000256" key="3">
    <source>
        <dbReference type="ARBA" id="ARBA00006873"/>
    </source>
</evidence>
<comment type="similarity">
    <text evidence="3">Belongs to the peroxidase family. Ascorbate peroxidase subfamily.</text>
</comment>
<sequence length="351" mass="37254">MPSSCSAQFCYKYIFVILLILCASAGCGDAQLTPTFYDASCPNATSIVRGVIQEALQTDPRIAASLIRLHFHDCFVNGCDGSILLDNSTSSTSTIDSEKTAFANNNSARGFDVVDSIKTALENACPAIVSCADILTIAAEESVALSGGPSWTVLLGRRDSTTANRTAANAAIPAPTLTLDGLKANFLAVGLNTTDLVALSGAHTFGRARCQSFTNRLYNFSGTGSPDPTLNSTYLETLSEICPQNGNSSVLANLDPVTPDTFDAKYFSNLQVQKGLLQSDQELFSTSGADTTDIVNNFRTNQSAFFESFVESMIKMGNISPLTGTDGEIRLNCRRVNGDSYGPAATLVAEY</sequence>
<feature type="chain" id="PRO_5019613184" description="Peroxidase" evidence="19">
    <location>
        <begin position="31"/>
        <end position="351"/>
    </location>
</feature>
<accession>A0A498KBR4</accession>
<evidence type="ECO:0000256" key="5">
    <source>
        <dbReference type="ARBA" id="ARBA00022559"/>
    </source>
</evidence>
<keyword evidence="7 16" id="KW-0479">Metal-binding</keyword>
<comment type="catalytic activity">
    <reaction evidence="1 19">
        <text>2 a phenolic donor + H2O2 = 2 a phenolic radical donor + 2 H2O</text>
        <dbReference type="Rhea" id="RHEA:56136"/>
        <dbReference type="ChEBI" id="CHEBI:15377"/>
        <dbReference type="ChEBI" id="CHEBI:16240"/>
        <dbReference type="ChEBI" id="CHEBI:139520"/>
        <dbReference type="ChEBI" id="CHEBI:139521"/>
        <dbReference type="EC" id="1.11.1.7"/>
    </reaction>
</comment>
<dbReference type="PRINTS" id="PR00458">
    <property type="entry name" value="PEROXIDASE"/>
</dbReference>
<feature type="binding site" evidence="16">
    <location>
        <position position="82"/>
    </location>
    <ligand>
        <name>Ca(2+)</name>
        <dbReference type="ChEBI" id="CHEBI:29108"/>
        <label>1</label>
    </ligand>
</feature>
<dbReference type="PROSITE" id="PS00435">
    <property type="entry name" value="PEROXIDASE_1"/>
    <property type="match status" value="1"/>
</dbReference>
<dbReference type="PANTHER" id="PTHR31388:SF270">
    <property type="entry name" value="PEROXIDASE 22-RELATED"/>
    <property type="match status" value="1"/>
</dbReference>
<keyword evidence="12" id="KW-0325">Glycoprotein</keyword>
<evidence type="ECO:0000256" key="13">
    <source>
        <dbReference type="ARBA" id="ARBA00023324"/>
    </source>
</evidence>
<evidence type="ECO:0000256" key="14">
    <source>
        <dbReference type="PIRSR" id="PIRSR600823-1"/>
    </source>
</evidence>